<dbReference type="InterPro" id="IPR003583">
    <property type="entry name" value="Hlx-hairpin-Hlx_DNA-bd_motif"/>
</dbReference>
<evidence type="ECO:0000259" key="2">
    <source>
        <dbReference type="SMART" id="SM00278"/>
    </source>
</evidence>
<sequence length="210" mass="23693">MLPNINNKHKTIMIVFILLLLLFTVYNNYVRERKTVYILSELNEGNENNELTSIEDMNNIKYTNKKIMVHVEGEVVNPGIYTLSEEARVFDAIEAAGGLKDTADRRKTNLAKKVIDEEFIYISAEGDEEFQNIQLGSNTFVYSDNGGLININKASKSELEGLPGIGTTLADRIIEHRNQMGTFNSIEDIQNVSGIGEKKYADIKDRITVK</sequence>
<evidence type="ECO:0000256" key="1">
    <source>
        <dbReference type="SAM" id="Phobius"/>
    </source>
</evidence>
<dbReference type="GO" id="GO:0015628">
    <property type="term" value="P:protein secretion by the type II secretion system"/>
    <property type="evidence" value="ECO:0007669"/>
    <property type="project" value="TreeGrafter"/>
</dbReference>
<dbReference type="GO" id="GO:0006281">
    <property type="term" value="P:DNA repair"/>
    <property type="evidence" value="ECO:0007669"/>
    <property type="project" value="InterPro"/>
</dbReference>
<name>A0A239DQA5_9FIRM</name>
<dbReference type="InterPro" id="IPR010994">
    <property type="entry name" value="RuvA_2-like"/>
</dbReference>
<dbReference type="Pfam" id="PF12836">
    <property type="entry name" value="HHH_3"/>
    <property type="match status" value="1"/>
</dbReference>
<dbReference type="PANTHER" id="PTHR21180:SF32">
    <property type="entry name" value="ENDONUCLEASE_EXONUCLEASE_PHOSPHATASE FAMILY DOMAIN-CONTAINING PROTEIN 1"/>
    <property type="match status" value="1"/>
</dbReference>
<accession>A0A239DQA5</accession>
<proteinExistence type="predicted"/>
<gene>
    <name evidence="3" type="ORF">SAMN05446037_100884</name>
</gene>
<feature type="domain" description="Helix-hairpin-helix DNA-binding motif class 1" evidence="2">
    <location>
        <begin position="157"/>
        <end position="176"/>
    </location>
</feature>
<evidence type="ECO:0000313" key="4">
    <source>
        <dbReference type="Proteomes" id="UP000198304"/>
    </source>
</evidence>
<keyword evidence="4" id="KW-1185">Reference proteome</keyword>
<dbReference type="InterPro" id="IPR019554">
    <property type="entry name" value="Soluble_ligand-bd"/>
</dbReference>
<keyword evidence="1" id="KW-0472">Membrane</keyword>
<dbReference type="OrthoDB" id="9790239at2"/>
<dbReference type="GO" id="GO:0003677">
    <property type="term" value="F:DNA binding"/>
    <property type="evidence" value="ECO:0007669"/>
    <property type="project" value="InterPro"/>
</dbReference>
<evidence type="ECO:0000313" key="3">
    <source>
        <dbReference type="EMBL" id="SNS34517.1"/>
    </source>
</evidence>
<dbReference type="Gene3D" id="1.10.150.320">
    <property type="entry name" value="Photosystem II 12 kDa extrinsic protein"/>
    <property type="match status" value="1"/>
</dbReference>
<keyword evidence="1" id="KW-1133">Transmembrane helix</keyword>
<dbReference type="Gene3D" id="3.10.560.10">
    <property type="entry name" value="Outer membrane lipoprotein wza domain like"/>
    <property type="match status" value="1"/>
</dbReference>
<reference evidence="4" key="1">
    <citation type="submission" date="2017-06" db="EMBL/GenBank/DDBJ databases">
        <authorList>
            <person name="Varghese N."/>
            <person name="Submissions S."/>
        </authorList>
    </citation>
    <scope>NUCLEOTIDE SEQUENCE [LARGE SCALE GENOMIC DNA]</scope>
    <source>
        <strain evidence="4">SCA</strain>
    </source>
</reference>
<dbReference type="InterPro" id="IPR051675">
    <property type="entry name" value="Endo/Exo/Phosphatase_dom_1"/>
</dbReference>
<dbReference type="Proteomes" id="UP000198304">
    <property type="component" value="Unassembled WGS sequence"/>
</dbReference>
<protein>
    <submittedName>
        <fullName evidence="3">Competence protein ComEA</fullName>
    </submittedName>
</protein>
<dbReference type="Pfam" id="PF10531">
    <property type="entry name" value="SLBB"/>
    <property type="match status" value="1"/>
</dbReference>
<dbReference type="EMBL" id="FZOJ01000008">
    <property type="protein sequence ID" value="SNS34517.1"/>
    <property type="molecule type" value="Genomic_DNA"/>
</dbReference>
<organism evidence="3 4">
    <name type="scientific">Anaerovirgula multivorans</name>
    <dbReference type="NCBI Taxonomy" id="312168"/>
    <lineage>
        <taxon>Bacteria</taxon>
        <taxon>Bacillati</taxon>
        <taxon>Bacillota</taxon>
        <taxon>Clostridia</taxon>
        <taxon>Peptostreptococcales</taxon>
        <taxon>Natronincolaceae</taxon>
        <taxon>Anaerovirgula</taxon>
    </lineage>
</organism>
<dbReference type="PANTHER" id="PTHR21180">
    <property type="entry name" value="ENDONUCLEASE/EXONUCLEASE/PHOSPHATASE FAMILY DOMAIN-CONTAINING PROTEIN 1"/>
    <property type="match status" value="1"/>
</dbReference>
<dbReference type="AlphaFoldDB" id="A0A239DQA5"/>
<feature type="domain" description="Helix-hairpin-helix DNA-binding motif class 1" evidence="2">
    <location>
        <begin position="187"/>
        <end position="206"/>
    </location>
</feature>
<dbReference type="SUPFAM" id="SSF47781">
    <property type="entry name" value="RuvA domain 2-like"/>
    <property type="match status" value="1"/>
</dbReference>
<dbReference type="SMART" id="SM00278">
    <property type="entry name" value="HhH1"/>
    <property type="match status" value="2"/>
</dbReference>
<dbReference type="GO" id="GO:0015627">
    <property type="term" value="C:type II protein secretion system complex"/>
    <property type="evidence" value="ECO:0007669"/>
    <property type="project" value="TreeGrafter"/>
</dbReference>
<dbReference type="InterPro" id="IPR004509">
    <property type="entry name" value="Competence_ComEA_HhH"/>
</dbReference>
<feature type="transmembrane region" description="Helical" evidence="1">
    <location>
        <begin position="12"/>
        <end position="30"/>
    </location>
</feature>
<dbReference type="RefSeq" id="WP_089282761.1">
    <property type="nucleotide sequence ID" value="NZ_FZOJ01000008.1"/>
</dbReference>
<keyword evidence="1" id="KW-0812">Transmembrane</keyword>
<dbReference type="NCBIfam" id="TIGR00426">
    <property type="entry name" value="competence protein ComEA helix-hairpin-helix repeat region"/>
    <property type="match status" value="1"/>
</dbReference>